<evidence type="ECO:0000313" key="2">
    <source>
        <dbReference type="Proteomes" id="UP000192578"/>
    </source>
</evidence>
<reference evidence="2" key="1">
    <citation type="submission" date="2017-01" db="EMBL/GenBank/DDBJ databases">
        <title>Comparative genomics of anhydrobiosis in the tardigrade Hypsibius dujardini.</title>
        <authorList>
            <person name="Yoshida Y."/>
            <person name="Koutsovoulos G."/>
            <person name="Laetsch D."/>
            <person name="Stevens L."/>
            <person name="Kumar S."/>
            <person name="Horikawa D."/>
            <person name="Ishino K."/>
            <person name="Komine S."/>
            <person name="Tomita M."/>
            <person name="Blaxter M."/>
            <person name="Arakawa K."/>
        </authorList>
    </citation>
    <scope>NUCLEOTIDE SEQUENCE [LARGE SCALE GENOMIC DNA]</scope>
    <source>
        <strain evidence="2">Z151</strain>
    </source>
</reference>
<accession>A0A1W0WPY1</accession>
<dbReference type="AlphaFoldDB" id="A0A1W0WPY1"/>
<dbReference type="Proteomes" id="UP000192578">
    <property type="component" value="Unassembled WGS sequence"/>
</dbReference>
<name>A0A1W0WPY1_HYPEX</name>
<keyword evidence="2" id="KW-1185">Reference proteome</keyword>
<protein>
    <submittedName>
        <fullName evidence="1">Uncharacterized protein</fullName>
    </submittedName>
</protein>
<sequence length="66" mass="7518">MLPLDYENGQSQYYYDSKNVEERQKNVPVFTKSLSHPQQQIYAAGFGWEGQSCLYAVEPKAKANAT</sequence>
<proteinExistence type="predicted"/>
<gene>
    <name evidence="1" type="ORF">BV898_08664</name>
</gene>
<evidence type="ECO:0000313" key="1">
    <source>
        <dbReference type="EMBL" id="OQV17266.1"/>
    </source>
</evidence>
<comment type="caution">
    <text evidence="1">The sequence shown here is derived from an EMBL/GenBank/DDBJ whole genome shotgun (WGS) entry which is preliminary data.</text>
</comment>
<dbReference type="EMBL" id="MTYJ01000063">
    <property type="protein sequence ID" value="OQV17266.1"/>
    <property type="molecule type" value="Genomic_DNA"/>
</dbReference>
<organism evidence="1 2">
    <name type="scientific">Hypsibius exemplaris</name>
    <name type="common">Freshwater tardigrade</name>
    <dbReference type="NCBI Taxonomy" id="2072580"/>
    <lineage>
        <taxon>Eukaryota</taxon>
        <taxon>Metazoa</taxon>
        <taxon>Ecdysozoa</taxon>
        <taxon>Tardigrada</taxon>
        <taxon>Eutardigrada</taxon>
        <taxon>Parachela</taxon>
        <taxon>Hypsibioidea</taxon>
        <taxon>Hypsibiidae</taxon>
        <taxon>Hypsibius</taxon>
    </lineage>
</organism>